<accession>A0A6J5TA59</accession>
<dbReference type="EMBL" id="LR797824">
    <property type="protein sequence ID" value="CAB4241481.1"/>
    <property type="molecule type" value="Genomic_DNA"/>
</dbReference>
<name>A0A6J5TA59_9CAUD</name>
<evidence type="ECO:0000313" key="1">
    <source>
        <dbReference type="EMBL" id="CAB4241481.1"/>
    </source>
</evidence>
<sequence>MRFNDIINSQEDIEEEIDPEVAFYGDMRRKRLTLEHVNRLRKIRDLRDYENKQRLDLVKKMYARPPTE</sequence>
<proteinExistence type="predicted"/>
<gene>
    <name evidence="1" type="ORF">UFOVP71_19</name>
</gene>
<organism evidence="1">
    <name type="scientific">uncultured Caudovirales phage</name>
    <dbReference type="NCBI Taxonomy" id="2100421"/>
    <lineage>
        <taxon>Viruses</taxon>
        <taxon>Duplodnaviria</taxon>
        <taxon>Heunggongvirae</taxon>
        <taxon>Uroviricota</taxon>
        <taxon>Caudoviricetes</taxon>
        <taxon>Peduoviridae</taxon>
        <taxon>Maltschvirus</taxon>
        <taxon>Maltschvirus maltsch</taxon>
    </lineage>
</organism>
<protein>
    <submittedName>
        <fullName evidence="1">Uncharacterized protein</fullName>
    </submittedName>
</protein>
<reference evidence="1" key="1">
    <citation type="submission" date="2020-05" db="EMBL/GenBank/DDBJ databases">
        <authorList>
            <person name="Chiriac C."/>
            <person name="Salcher M."/>
            <person name="Ghai R."/>
            <person name="Kavagutti S V."/>
        </authorList>
    </citation>
    <scope>NUCLEOTIDE SEQUENCE</scope>
</reference>